<dbReference type="Pfam" id="PF23559">
    <property type="entry name" value="WHD_DRP"/>
    <property type="match status" value="2"/>
</dbReference>
<dbReference type="Gene3D" id="3.40.50.300">
    <property type="entry name" value="P-loop containing nucleotide triphosphate hydrolases"/>
    <property type="match status" value="1"/>
</dbReference>
<evidence type="ECO:0000313" key="12">
    <source>
        <dbReference type="Proteomes" id="UP001054252"/>
    </source>
</evidence>
<accession>A0AAV5K1R9</accession>
<feature type="domain" description="Disease resistance protein winged helix" evidence="9">
    <location>
        <begin position="488"/>
        <end position="534"/>
    </location>
</feature>
<evidence type="ECO:0000256" key="5">
    <source>
        <dbReference type="ARBA" id="ARBA00022840"/>
    </source>
</evidence>
<evidence type="ECO:0008006" key="13">
    <source>
        <dbReference type="Google" id="ProtNLM"/>
    </source>
</evidence>
<evidence type="ECO:0000256" key="2">
    <source>
        <dbReference type="ARBA" id="ARBA00022737"/>
    </source>
</evidence>
<evidence type="ECO:0000256" key="6">
    <source>
        <dbReference type="SAM" id="MobiDB-lite"/>
    </source>
</evidence>
<dbReference type="EMBL" id="BPVZ01000051">
    <property type="protein sequence ID" value="GKV18586.1"/>
    <property type="molecule type" value="Genomic_DNA"/>
</dbReference>
<evidence type="ECO:0000259" key="7">
    <source>
        <dbReference type="Pfam" id="PF00931"/>
    </source>
</evidence>
<keyword evidence="3" id="KW-0547">Nucleotide-binding</keyword>
<proteinExistence type="predicted"/>
<dbReference type="SUPFAM" id="SSF52540">
    <property type="entry name" value="P-loop containing nucleoside triphosphate hydrolases"/>
    <property type="match status" value="1"/>
</dbReference>
<feature type="domain" description="Disease resistance protein winged helix" evidence="9">
    <location>
        <begin position="445"/>
        <end position="481"/>
    </location>
</feature>
<keyword evidence="12" id="KW-1185">Reference proteome</keyword>
<feature type="domain" description="R13L1/DRL21-like LRR repeat region" evidence="10">
    <location>
        <begin position="1234"/>
        <end position="1302"/>
    </location>
</feature>
<dbReference type="InterPro" id="IPR056789">
    <property type="entry name" value="LRR_R13L1-DRL21"/>
</dbReference>
<feature type="domain" description="R13L1/DRL21-like LRR repeat region" evidence="10">
    <location>
        <begin position="718"/>
        <end position="835"/>
    </location>
</feature>
<dbReference type="PANTHER" id="PTHR36766">
    <property type="entry name" value="PLANT BROAD-SPECTRUM MILDEW RESISTANCE PROTEIN RPW8"/>
    <property type="match status" value="1"/>
</dbReference>
<dbReference type="GO" id="GO:0006952">
    <property type="term" value="P:defense response"/>
    <property type="evidence" value="ECO:0007669"/>
    <property type="project" value="UniProtKB-KW"/>
</dbReference>
<dbReference type="InterPro" id="IPR032675">
    <property type="entry name" value="LRR_dom_sf"/>
</dbReference>
<dbReference type="InterPro" id="IPR027417">
    <property type="entry name" value="P-loop_NTPase"/>
</dbReference>
<dbReference type="InterPro" id="IPR042197">
    <property type="entry name" value="Apaf_helical"/>
</dbReference>
<dbReference type="Pfam" id="PF25019">
    <property type="entry name" value="LRR_R13L1-DRL21"/>
    <property type="match status" value="2"/>
</dbReference>
<sequence length="1517" mass="171858">MADIILGPLVDVTISKVISVTTEQLNLAVGFKQELKKFRVVLSMVRGVLQDAEEKKVTGHSDLQPWLQELGNIVDEADNVVDEIAYEHLRYKVAQKQMWKKVSCFFTLSNPLAFRRKIAKRIKYLSLDLASLNDWATGLGLQHRLANKLPEHVEIQQTNSSLDDPSKIVGRENKVLEVVQSLIDSSNDQPLPVVSIVGMGGIGKTTMAKLVYNNELIEKHFYKKMWVCVSENFDEKKILAMMLKPLITNENDHVDFENQEAVVQKLKKMLQEKNSFEEIEEKNYLLILDDVWNEEKPKWDNLRNCLLGIGKRGGSRVLVTTRNEKVASIMGTKNMHSLAKLEKEDCWSIIRLKAFGNSPNSSKLEELESIGRNIAEKCKGVALVANVVGGTLCNNINKEYWTSIRDDKEVWDSIEKADGVLCVLQLSFDRLPIPALKQCFAFCSIFPKDFVMEKEMLIQLWMGEGYLQPSGKSYKKMEDIGYLQPFRKSYKEMEDIGGKYFNDLFSYSLFQDAVKDSSGNIISCKMHDLIHDLAQSVSESQTLIWDRSSSSDTPADIQHLEDGSSSDSSGDIRHLNLISEEGMPKMELRELRTLFSRVDVSQNKLENFIKVRVLSFRGASIDELPAFLGKMKHLRFLDVSETKIKELPKFITKLYHLQTFRFMNCGEIKRPLKGIWDLVNLRHIYFNDEKLMPAGIGGLTCLKTLQLFAVGQQKGHQIEELGCLSQLRGKLEIRNLHMVRDKEEAMGARLSEKGTIQELQLQFGGESNLSEDRCKQDKDILKGLQPHSNLKGLTIERYCGKSCPSWILETKNFLKNLMFMTFFACPWLDSIPSLSLSKEAKVEINYCKNLKSIADSSLQKLIIKECEELVGVEVGQAAMKSLKEVHIEICGKLENLPMISKLQSLEVLELQQCTELKMIGDDVPFTSTCLQELNIQYCDSLMSMPSVDGLSSLQKIEIGGCGQLKSIGEDLSTATCLKELTIWQCDGLMSFPNLHGLSSLQKIEIGGSGQLKSIGGDLSTAKCLKELTVRYGYGLTSFPNLHGLSSLQKIHIYNCGQLKSIGEDLSTVTCLKELTVEKCDGLMSFPNLHGLSSLQKIEIHECRQLKSIGEDLSTATCLKELTVWECNGLMSFPNLHGLSSLQTLLIVGCGGLRSLPSGLPSCTALEKLHIYYCHNLISIPDDLRRSWSTPNPACLARLKELTIGGFSTELKEFPDLGFIGSHLEELTLIAWGEPRERLLDQIQHLTALESLKIRYFDGLEALPNWFENLSSLRTLEIRNCESLKHMEAIRCLSKLERLLIYRCPELTERCTRGSRSEWDFISHIPNIKIDYEEIQRNGAPIEIPSLLHQDDDNGQQDDDSEQQVDDNEQQDDDSVQQIDDNEQQDDDSELQVDDNEQQDDDNQQQDDDKRHCHQEKLRMILVLISWRCSISVSWENDRMLISLLYLESLSVELSSLSSTSDSRDISTHSDSNSLKQPSDDRQVSKVKKSSRPINAKWKMHKYLRRSSAMLCQISLLN</sequence>
<reference evidence="11 12" key="1">
    <citation type="journal article" date="2021" name="Commun. Biol.">
        <title>The genome of Shorea leprosula (Dipterocarpaceae) highlights the ecological relevance of drought in aseasonal tropical rainforests.</title>
        <authorList>
            <person name="Ng K.K.S."/>
            <person name="Kobayashi M.J."/>
            <person name="Fawcett J.A."/>
            <person name="Hatakeyama M."/>
            <person name="Paape T."/>
            <person name="Ng C.H."/>
            <person name="Ang C.C."/>
            <person name="Tnah L.H."/>
            <person name="Lee C.T."/>
            <person name="Nishiyama T."/>
            <person name="Sese J."/>
            <person name="O'Brien M.J."/>
            <person name="Copetti D."/>
            <person name="Mohd Noor M.I."/>
            <person name="Ong R.C."/>
            <person name="Putra M."/>
            <person name="Sireger I.Z."/>
            <person name="Indrioko S."/>
            <person name="Kosugi Y."/>
            <person name="Izuno A."/>
            <person name="Isagi Y."/>
            <person name="Lee S.L."/>
            <person name="Shimizu K.K."/>
        </authorList>
    </citation>
    <scope>NUCLEOTIDE SEQUENCE [LARGE SCALE GENOMIC DNA]</scope>
    <source>
        <strain evidence="11">214</strain>
    </source>
</reference>
<evidence type="ECO:0000256" key="1">
    <source>
        <dbReference type="ARBA" id="ARBA00022614"/>
    </source>
</evidence>
<dbReference type="InterPro" id="IPR058922">
    <property type="entry name" value="WHD_DRP"/>
</dbReference>
<dbReference type="Gene3D" id="1.10.8.430">
    <property type="entry name" value="Helical domain of apoptotic protease-activating factors"/>
    <property type="match status" value="1"/>
</dbReference>
<gene>
    <name evidence="11" type="ORF">SLEP1_g28946</name>
</gene>
<feature type="compositionally biased region" description="Acidic residues" evidence="6">
    <location>
        <begin position="1352"/>
        <end position="1405"/>
    </location>
</feature>
<evidence type="ECO:0000256" key="3">
    <source>
        <dbReference type="ARBA" id="ARBA00022741"/>
    </source>
</evidence>
<comment type="caution">
    <text evidence="11">The sequence shown here is derived from an EMBL/GenBank/DDBJ whole genome shotgun (WGS) entry which is preliminary data.</text>
</comment>
<feature type="region of interest" description="Disordered" evidence="6">
    <location>
        <begin position="1344"/>
        <end position="1410"/>
    </location>
</feature>
<evidence type="ECO:0000259" key="10">
    <source>
        <dbReference type="Pfam" id="PF25019"/>
    </source>
</evidence>
<keyword evidence="2" id="KW-0677">Repeat</keyword>
<dbReference type="Gene3D" id="3.80.10.10">
    <property type="entry name" value="Ribonuclease Inhibitor"/>
    <property type="match status" value="3"/>
</dbReference>
<keyword evidence="5" id="KW-0067">ATP-binding</keyword>
<dbReference type="Gene3D" id="1.20.5.4130">
    <property type="match status" value="1"/>
</dbReference>
<dbReference type="GO" id="GO:0043531">
    <property type="term" value="F:ADP binding"/>
    <property type="evidence" value="ECO:0007669"/>
    <property type="project" value="InterPro"/>
</dbReference>
<name>A0AAV5K1R9_9ROSI</name>
<dbReference type="InterPro" id="IPR002182">
    <property type="entry name" value="NB-ARC"/>
</dbReference>
<dbReference type="Gene3D" id="1.10.10.10">
    <property type="entry name" value="Winged helix-like DNA-binding domain superfamily/Winged helix DNA-binding domain"/>
    <property type="match status" value="1"/>
</dbReference>
<dbReference type="Proteomes" id="UP001054252">
    <property type="component" value="Unassembled WGS sequence"/>
</dbReference>
<evidence type="ECO:0000259" key="9">
    <source>
        <dbReference type="Pfam" id="PF23559"/>
    </source>
</evidence>
<evidence type="ECO:0000259" key="8">
    <source>
        <dbReference type="Pfam" id="PF18052"/>
    </source>
</evidence>
<keyword evidence="4" id="KW-0611">Plant defense</keyword>
<dbReference type="PANTHER" id="PTHR36766:SF70">
    <property type="entry name" value="DISEASE RESISTANCE PROTEIN RGA4"/>
    <property type="match status" value="1"/>
</dbReference>
<protein>
    <recommendedName>
        <fullName evidence="13">Disease resistance protein RGA3</fullName>
    </recommendedName>
</protein>
<feature type="domain" description="NB-ARC" evidence="7">
    <location>
        <begin position="172"/>
        <end position="357"/>
    </location>
</feature>
<keyword evidence="1" id="KW-0433">Leucine-rich repeat</keyword>
<dbReference type="PRINTS" id="PR00364">
    <property type="entry name" value="DISEASERSIST"/>
</dbReference>
<feature type="domain" description="Disease resistance N-terminal" evidence="8">
    <location>
        <begin position="10"/>
        <end position="98"/>
    </location>
</feature>
<dbReference type="GO" id="GO:0051707">
    <property type="term" value="P:response to other organism"/>
    <property type="evidence" value="ECO:0007669"/>
    <property type="project" value="UniProtKB-ARBA"/>
</dbReference>
<dbReference type="InterPro" id="IPR041118">
    <property type="entry name" value="Rx_N"/>
</dbReference>
<feature type="region of interest" description="Disordered" evidence="6">
    <location>
        <begin position="1457"/>
        <end position="1490"/>
    </location>
</feature>
<dbReference type="GO" id="GO:0005524">
    <property type="term" value="F:ATP binding"/>
    <property type="evidence" value="ECO:0007669"/>
    <property type="project" value="UniProtKB-KW"/>
</dbReference>
<dbReference type="Pfam" id="PF00931">
    <property type="entry name" value="NB-ARC"/>
    <property type="match status" value="1"/>
</dbReference>
<dbReference type="InterPro" id="IPR036388">
    <property type="entry name" value="WH-like_DNA-bd_sf"/>
</dbReference>
<feature type="region of interest" description="Disordered" evidence="6">
    <location>
        <begin position="547"/>
        <end position="571"/>
    </location>
</feature>
<evidence type="ECO:0000256" key="4">
    <source>
        <dbReference type="ARBA" id="ARBA00022821"/>
    </source>
</evidence>
<evidence type="ECO:0000313" key="11">
    <source>
        <dbReference type="EMBL" id="GKV18586.1"/>
    </source>
</evidence>
<dbReference type="Pfam" id="PF18052">
    <property type="entry name" value="Rx_N"/>
    <property type="match status" value="1"/>
</dbReference>
<dbReference type="SUPFAM" id="SSF52058">
    <property type="entry name" value="L domain-like"/>
    <property type="match status" value="2"/>
</dbReference>
<organism evidence="11 12">
    <name type="scientific">Rubroshorea leprosula</name>
    <dbReference type="NCBI Taxonomy" id="152421"/>
    <lineage>
        <taxon>Eukaryota</taxon>
        <taxon>Viridiplantae</taxon>
        <taxon>Streptophyta</taxon>
        <taxon>Embryophyta</taxon>
        <taxon>Tracheophyta</taxon>
        <taxon>Spermatophyta</taxon>
        <taxon>Magnoliopsida</taxon>
        <taxon>eudicotyledons</taxon>
        <taxon>Gunneridae</taxon>
        <taxon>Pentapetalae</taxon>
        <taxon>rosids</taxon>
        <taxon>malvids</taxon>
        <taxon>Malvales</taxon>
        <taxon>Dipterocarpaceae</taxon>
        <taxon>Rubroshorea</taxon>
    </lineage>
</organism>
<dbReference type="SUPFAM" id="SSF52047">
    <property type="entry name" value="RNI-like"/>
    <property type="match status" value="1"/>
</dbReference>